<organism evidence="1 2">
    <name type="scientific">Symbiodinium pilosum</name>
    <name type="common">Dinoflagellate</name>
    <dbReference type="NCBI Taxonomy" id="2952"/>
    <lineage>
        <taxon>Eukaryota</taxon>
        <taxon>Sar</taxon>
        <taxon>Alveolata</taxon>
        <taxon>Dinophyceae</taxon>
        <taxon>Suessiales</taxon>
        <taxon>Symbiodiniaceae</taxon>
        <taxon>Symbiodinium</taxon>
    </lineage>
</organism>
<dbReference type="OrthoDB" id="10295576at2759"/>
<protein>
    <submittedName>
        <fullName evidence="1">Uncharacterized protein</fullName>
    </submittedName>
</protein>
<proteinExistence type="predicted"/>
<sequence length="208" mass="23735">MALDAVTGQTIRTDGFWSSLPANFLDVQKADCFGRCRGYPADCLAYRLAQGYGYGTVVWTVVDCNEGIKDLGTRKREANDLNLCRGSRRLRIRRMKAPKWPSERDPVLANRDVFRRPPHRWAVLAEIELPKGDFLEGGVELPVNRMEVREEVNLRVRERPRPLREEAKPVTQEIKVSFAGQPDVKLYVAESRRGRRVSTKGALNRDLV</sequence>
<gene>
    <name evidence="1" type="ORF">SPIL2461_LOCUS18041</name>
</gene>
<dbReference type="EMBL" id="CAJNIZ010043548">
    <property type="protein sequence ID" value="CAE7662752.1"/>
    <property type="molecule type" value="Genomic_DNA"/>
</dbReference>
<name>A0A812WCA9_SYMPI</name>
<keyword evidence="2" id="KW-1185">Reference proteome</keyword>
<dbReference type="Proteomes" id="UP000649617">
    <property type="component" value="Unassembled WGS sequence"/>
</dbReference>
<evidence type="ECO:0000313" key="2">
    <source>
        <dbReference type="Proteomes" id="UP000649617"/>
    </source>
</evidence>
<reference evidence="1" key="1">
    <citation type="submission" date="2021-02" db="EMBL/GenBank/DDBJ databases">
        <authorList>
            <person name="Dougan E. K."/>
            <person name="Rhodes N."/>
            <person name="Thang M."/>
            <person name="Chan C."/>
        </authorList>
    </citation>
    <scope>NUCLEOTIDE SEQUENCE</scope>
</reference>
<dbReference type="AlphaFoldDB" id="A0A812WCA9"/>
<comment type="caution">
    <text evidence="1">The sequence shown here is derived from an EMBL/GenBank/DDBJ whole genome shotgun (WGS) entry which is preliminary data.</text>
</comment>
<evidence type="ECO:0000313" key="1">
    <source>
        <dbReference type="EMBL" id="CAE7662752.1"/>
    </source>
</evidence>
<accession>A0A812WCA9</accession>